<sequence length="204" mass="23164">MMKKSLFCSTTLILLAASCLLFNSETQAAKFSTTTDTRNPESRLLSDSEILLARRPRGGLPVWVGRVPRSSRGQWLDEEKGIYRSNRGSIIGPYSALANHPQRRAWLQRELQGQDVQAHHLIERRFARLFGMNGNDMPAVLLTREQHSRRMGSGGIHERINQLIRPGNRSGSRRYNPAQILQTYREVYKGNADWIDAIGAILRP</sequence>
<organism evidence="2 3">
    <name type="scientific">Floridaenema aerugineum BLCC-F46</name>
    <dbReference type="NCBI Taxonomy" id="3153654"/>
    <lineage>
        <taxon>Bacteria</taxon>
        <taxon>Bacillati</taxon>
        <taxon>Cyanobacteriota</taxon>
        <taxon>Cyanophyceae</taxon>
        <taxon>Oscillatoriophycideae</taxon>
        <taxon>Aerosakkonematales</taxon>
        <taxon>Aerosakkonemataceae</taxon>
        <taxon>Floridanema</taxon>
        <taxon>Floridanema aerugineum</taxon>
    </lineage>
</organism>
<protein>
    <submittedName>
        <fullName evidence="2">Uncharacterized protein</fullName>
    </submittedName>
</protein>
<keyword evidence="1" id="KW-0732">Signal</keyword>
<dbReference type="PROSITE" id="PS51257">
    <property type="entry name" value="PROKAR_LIPOPROTEIN"/>
    <property type="match status" value="1"/>
</dbReference>
<feature type="signal peptide" evidence="1">
    <location>
        <begin position="1"/>
        <end position="28"/>
    </location>
</feature>
<accession>A0ABV4X7H3</accession>
<reference evidence="2 3" key="1">
    <citation type="submission" date="2024-09" db="EMBL/GenBank/DDBJ databases">
        <title>Floridaenema gen nov. (Aerosakkonemataceae, Aerosakkonematales ord. nov., Cyanobacteria) from benthic tropical and subtropical fresh waters, with the description of four new species.</title>
        <authorList>
            <person name="Moretto J.A."/>
            <person name="Berthold D.E."/>
            <person name="Lefler F.W."/>
            <person name="Huang I.-S."/>
            <person name="Laughinghouse H. IV."/>
        </authorList>
    </citation>
    <scope>NUCLEOTIDE SEQUENCE [LARGE SCALE GENOMIC DNA]</scope>
    <source>
        <strain evidence="2 3">BLCC-F46</strain>
    </source>
</reference>
<comment type="caution">
    <text evidence="2">The sequence shown here is derived from an EMBL/GenBank/DDBJ whole genome shotgun (WGS) entry which is preliminary data.</text>
</comment>
<feature type="chain" id="PRO_5046436932" evidence="1">
    <location>
        <begin position="29"/>
        <end position="204"/>
    </location>
</feature>
<evidence type="ECO:0000256" key="1">
    <source>
        <dbReference type="SAM" id="SignalP"/>
    </source>
</evidence>
<dbReference type="EMBL" id="JBHFNQ010000125">
    <property type="protein sequence ID" value="MFB2878496.1"/>
    <property type="molecule type" value="Genomic_DNA"/>
</dbReference>
<keyword evidence="3" id="KW-1185">Reference proteome</keyword>
<dbReference type="Proteomes" id="UP001576774">
    <property type="component" value="Unassembled WGS sequence"/>
</dbReference>
<evidence type="ECO:0000313" key="2">
    <source>
        <dbReference type="EMBL" id="MFB2878496.1"/>
    </source>
</evidence>
<dbReference type="RefSeq" id="WP_413271566.1">
    <property type="nucleotide sequence ID" value="NZ_JBHFNQ010000125.1"/>
</dbReference>
<evidence type="ECO:0000313" key="3">
    <source>
        <dbReference type="Proteomes" id="UP001576774"/>
    </source>
</evidence>
<gene>
    <name evidence="2" type="ORF">ACE1CC_16715</name>
</gene>
<proteinExistence type="predicted"/>
<name>A0ABV4X7H3_9CYAN</name>